<keyword evidence="5" id="KW-1185">Reference proteome</keyword>
<dbReference type="AlphaFoldDB" id="A0A9P5U8F0"/>
<evidence type="ECO:0000256" key="2">
    <source>
        <dbReference type="SAM" id="MobiDB-lite"/>
    </source>
</evidence>
<dbReference type="GO" id="GO:0004672">
    <property type="term" value="F:protein kinase activity"/>
    <property type="evidence" value="ECO:0007669"/>
    <property type="project" value="InterPro"/>
</dbReference>
<dbReference type="Gene3D" id="1.25.10.10">
    <property type="entry name" value="Leucine-rich Repeat Variant"/>
    <property type="match status" value="1"/>
</dbReference>
<proteinExistence type="predicted"/>
<dbReference type="InterPro" id="IPR016024">
    <property type="entry name" value="ARM-type_fold"/>
</dbReference>
<dbReference type="SUPFAM" id="SSF56112">
    <property type="entry name" value="Protein kinase-like (PK-like)"/>
    <property type="match status" value="1"/>
</dbReference>
<dbReference type="Pfam" id="PF07714">
    <property type="entry name" value="PK_Tyr_Ser-Thr"/>
    <property type="match status" value="1"/>
</dbReference>
<protein>
    <submittedName>
        <fullName evidence="4">ARM repeat-containing protein</fullName>
    </submittedName>
</protein>
<dbReference type="GO" id="GO:0006409">
    <property type="term" value="P:tRNA export from nucleus"/>
    <property type="evidence" value="ECO:0007669"/>
    <property type="project" value="TreeGrafter"/>
</dbReference>
<dbReference type="Gene3D" id="3.30.200.20">
    <property type="entry name" value="Phosphorylase Kinase, domain 1"/>
    <property type="match status" value="1"/>
</dbReference>
<dbReference type="GO" id="GO:0005737">
    <property type="term" value="C:cytoplasm"/>
    <property type="evidence" value="ECO:0007669"/>
    <property type="project" value="TreeGrafter"/>
</dbReference>
<feature type="domain" description="Protein kinase" evidence="3">
    <location>
        <begin position="1"/>
        <end position="296"/>
    </location>
</feature>
<dbReference type="PANTHER" id="PTHR12984">
    <property type="entry name" value="SCY1-RELATED S/T PROTEIN KINASE-LIKE"/>
    <property type="match status" value="1"/>
</dbReference>
<dbReference type="InterPro" id="IPR001245">
    <property type="entry name" value="Ser-Thr/Tyr_kinase_cat_dom"/>
</dbReference>
<dbReference type="PROSITE" id="PS50011">
    <property type="entry name" value="PROTEIN_KINASE_DOM"/>
    <property type="match status" value="1"/>
</dbReference>
<dbReference type="Gene3D" id="1.10.510.10">
    <property type="entry name" value="Transferase(Phosphotransferase) domain 1"/>
    <property type="match status" value="1"/>
</dbReference>
<dbReference type="SUPFAM" id="SSF48371">
    <property type="entry name" value="ARM repeat"/>
    <property type="match status" value="1"/>
</dbReference>
<evidence type="ECO:0000313" key="5">
    <source>
        <dbReference type="Proteomes" id="UP000772434"/>
    </source>
</evidence>
<dbReference type="InterPro" id="IPR021133">
    <property type="entry name" value="HEAT_type_2"/>
</dbReference>
<sequence length="751" mass="80916">MDYLRNLGSAAVSSLVQKSGLNLPFSLGPKIASLDGICSLYDGTKKASLFGRDDSTPVSVFEYDLSQQKNLVPLAKNSLRKLRTIRHPDILKFMDVVESDTTILIMTERVRPLDAVLQAWSTKGTQEKEDWILWGLHRISVALAFINDSCSSTHGALRTKAIFLSQTGEWKLAGFEVLSNPNDEAAVLYSLGSLLPNNMSWAPPEVQKSGWSSLKQAEPPAADAYALGLLLNVTFNPDHHPPTTASPPHPPPTAAARGNIPSALFPLYKKLLNPNPKGRLTAKSFLDVGMSDSGFFACNRLVKVCSGLDNFALASESEKTSLLRTLHESVDSFPSEFATDRVLPSLISALDYGGASAATIIPLVLRLGKNVQDDKYGEAIITPLVKLYASPDRGIRMALLDHLPEYSDKLDKKTVDSKIFPHLQTGFADTVAVIREATVKSISLLAPKLGDRNLNNDLLRHLAKMQQDTEASIRTNTCILIGRLGPTLGYNTKKKMLVPAFLRALKDPFVHCRVAGLMAFMATIDCYEIEDIATKVIPNMSFTLVDKERLVRDQAFRTIDLFVKRLETHAATMPETAAPNPMDQFSSDPAVAASQGTALVTSAAGAAGALAGWAMSSIGKRLAASDMQTTMASSGTPLDRPASAPLVEGSHIGNLRPGALQTSFSEVNTTGSSPVIPTRSTLQSNKTKGMQLGASKVPSSVAAALLADQLAEEAAAEEAGIEGSNPWGDDDLMDVNADSDDWSTCYFRKFG</sequence>
<organism evidence="4 5">
    <name type="scientific">Rhodocollybia butyracea</name>
    <dbReference type="NCBI Taxonomy" id="206335"/>
    <lineage>
        <taxon>Eukaryota</taxon>
        <taxon>Fungi</taxon>
        <taxon>Dikarya</taxon>
        <taxon>Basidiomycota</taxon>
        <taxon>Agaricomycotina</taxon>
        <taxon>Agaricomycetes</taxon>
        <taxon>Agaricomycetidae</taxon>
        <taxon>Agaricales</taxon>
        <taxon>Marasmiineae</taxon>
        <taxon>Omphalotaceae</taxon>
        <taxon>Rhodocollybia</taxon>
    </lineage>
</organism>
<dbReference type="EMBL" id="JADNRY010000037">
    <property type="protein sequence ID" value="KAF9070890.1"/>
    <property type="molecule type" value="Genomic_DNA"/>
</dbReference>
<accession>A0A9P5U8F0</accession>
<dbReference type="Proteomes" id="UP000772434">
    <property type="component" value="Unassembled WGS sequence"/>
</dbReference>
<dbReference type="OrthoDB" id="447103at2759"/>
<dbReference type="InterPro" id="IPR011989">
    <property type="entry name" value="ARM-like"/>
</dbReference>
<dbReference type="PANTHER" id="PTHR12984:SF3">
    <property type="entry name" value="N-TERMINAL KINASE-LIKE PROTEIN"/>
    <property type="match status" value="1"/>
</dbReference>
<reference evidence="4" key="1">
    <citation type="submission" date="2020-11" db="EMBL/GenBank/DDBJ databases">
        <authorList>
            <consortium name="DOE Joint Genome Institute"/>
            <person name="Ahrendt S."/>
            <person name="Riley R."/>
            <person name="Andreopoulos W."/>
            <person name="Labutti K."/>
            <person name="Pangilinan J."/>
            <person name="Ruiz-Duenas F.J."/>
            <person name="Barrasa J.M."/>
            <person name="Sanchez-Garcia M."/>
            <person name="Camarero S."/>
            <person name="Miyauchi S."/>
            <person name="Serrano A."/>
            <person name="Linde D."/>
            <person name="Babiker R."/>
            <person name="Drula E."/>
            <person name="Ayuso-Fernandez I."/>
            <person name="Pacheco R."/>
            <person name="Padilla G."/>
            <person name="Ferreira P."/>
            <person name="Barriuso J."/>
            <person name="Kellner H."/>
            <person name="Castanera R."/>
            <person name="Alfaro M."/>
            <person name="Ramirez L."/>
            <person name="Pisabarro A.G."/>
            <person name="Kuo A."/>
            <person name="Tritt A."/>
            <person name="Lipzen A."/>
            <person name="He G."/>
            <person name="Yan M."/>
            <person name="Ng V."/>
            <person name="Cullen D."/>
            <person name="Martin F."/>
            <person name="Rosso M.-N."/>
            <person name="Henrissat B."/>
            <person name="Hibbett D."/>
            <person name="Martinez A.T."/>
            <person name="Grigoriev I.V."/>
        </authorList>
    </citation>
    <scope>NUCLEOTIDE SEQUENCE</scope>
    <source>
        <strain evidence="4">AH 40177</strain>
    </source>
</reference>
<dbReference type="PROSITE" id="PS50077">
    <property type="entry name" value="HEAT_REPEAT"/>
    <property type="match status" value="1"/>
</dbReference>
<dbReference type="InterPro" id="IPR011009">
    <property type="entry name" value="Kinase-like_dom_sf"/>
</dbReference>
<gene>
    <name evidence="4" type="ORF">BDP27DRAFT_1219986</name>
</gene>
<evidence type="ECO:0000256" key="1">
    <source>
        <dbReference type="PROSITE-ProRule" id="PRU00103"/>
    </source>
</evidence>
<dbReference type="InterPro" id="IPR000719">
    <property type="entry name" value="Prot_kinase_dom"/>
</dbReference>
<feature type="region of interest" description="Disordered" evidence="2">
    <location>
        <begin position="716"/>
        <end position="735"/>
    </location>
</feature>
<evidence type="ECO:0000313" key="4">
    <source>
        <dbReference type="EMBL" id="KAF9070890.1"/>
    </source>
</evidence>
<evidence type="ECO:0000259" key="3">
    <source>
        <dbReference type="PROSITE" id="PS50011"/>
    </source>
</evidence>
<comment type="caution">
    <text evidence="4">The sequence shown here is derived from an EMBL/GenBank/DDBJ whole genome shotgun (WGS) entry which is preliminary data.</text>
</comment>
<dbReference type="InterPro" id="IPR051177">
    <property type="entry name" value="CIK-Related_Protein"/>
</dbReference>
<dbReference type="GO" id="GO:0005524">
    <property type="term" value="F:ATP binding"/>
    <property type="evidence" value="ECO:0007669"/>
    <property type="project" value="InterPro"/>
</dbReference>
<name>A0A9P5U8F0_9AGAR</name>
<feature type="repeat" description="HEAT" evidence="1">
    <location>
        <begin position="419"/>
        <end position="457"/>
    </location>
</feature>